<dbReference type="InterPro" id="IPR036625">
    <property type="entry name" value="E3-bd_dom_sf"/>
</dbReference>
<evidence type="ECO:0000256" key="8">
    <source>
        <dbReference type="RuleBase" id="RU003423"/>
    </source>
</evidence>
<accession>A0AAD0NMF0</accession>
<comment type="cofactor">
    <cofactor evidence="1 8">
        <name>(R)-lipoate</name>
        <dbReference type="ChEBI" id="CHEBI:83088"/>
    </cofactor>
</comment>
<evidence type="ECO:0000259" key="11">
    <source>
        <dbReference type="PROSITE" id="PS51826"/>
    </source>
</evidence>
<feature type="domain" description="Lipoyl-binding" evidence="10">
    <location>
        <begin position="2"/>
        <end position="77"/>
    </location>
</feature>
<feature type="compositionally biased region" description="Low complexity" evidence="9">
    <location>
        <begin position="120"/>
        <end position="134"/>
    </location>
</feature>
<dbReference type="InterPro" id="IPR011053">
    <property type="entry name" value="Single_hybrid_motif"/>
</dbReference>
<dbReference type="SUPFAM" id="SSF51230">
    <property type="entry name" value="Single hybrid motif"/>
    <property type="match status" value="3"/>
</dbReference>
<dbReference type="RefSeq" id="WP_107748258.1">
    <property type="nucleotide sequence ID" value="NZ_CP015453.1"/>
</dbReference>
<dbReference type="PROSITE" id="PS50968">
    <property type="entry name" value="BIOTINYL_LIPOYL"/>
    <property type="match status" value="3"/>
</dbReference>
<feature type="compositionally biased region" description="Low complexity" evidence="9">
    <location>
        <begin position="260"/>
        <end position="269"/>
    </location>
</feature>
<dbReference type="Gene3D" id="2.40.50.100">
    <property type="match status" value="3"/>
</dbReference>
<dbReference type="Proteomes" id="UP000244903">
    <property type="component" value="Chromosome"/>
</dbReference>
<dbReference type="InterPro" id="IPR003016">
    <property type="entry name" value="2-oxoA_DH_lipoyl-BS"/>
</dbReference>
<dbReference type="GO" id="GO:0004742">
    <property type="term" value="F:dihydrolipoyllysine-residue acetyltransferase activity"/>
    <property type="evidence" value="ECO:0007669"/>
    <property type="project" value="UniProtKB-EC"/>
</dbReference>
<dbReference type="SUPFAM" id="SSF47005">
    <property type="entry name" value="Peripheral subunit-binding domain of 2-oxo acid dehydrogenase complex"/>
    <property type="match status" value="1"/>
</dbReference>
<dbReference type="Gene3D" id="4.10.320.10">
    <property type="entry name" value="E3-binding domain"/>
    <property type="match status" value="1"/>
</dbReference>
<reference evidence="12 13" key="1">
    <citation type="submission" date="2016-04" db="EMBL/GenBank/DDBJ databases">
        <title>Complete genome sequence of the haloalkaliphilic hydrocarbon-degrading bacterium Dietzia psychralcaliphila ILA-1T, isolated from a drain of a fish product-processing plant.</title>
        <authorList>
            <person name="Zhao J."/>
            <person name="Hu B."/>
            <person name="Geng S."/>
            <person name="Nie Y."/>
            <person name="Tang Y."/>
        </authorList>
    </citation>
    <scope>NUCLEOTIDE SEQUENCE [LARGE SCALE GENOMIC DNA]</scope>
    <source>
        <strain evidence="12 13">ILA-1</strain>
    </source>
</reference>
<dbReference type="PANTHER" id="PTHR43178:SF5">
    <property type="entry name" value="LIPOAMIDE ACYLTRANSFERASE COMPONENT OF BRANCHED-CHAIN ALPHA-KETO ACID DEHYDROGENASE COMPLEX, MITOCHONDRIAL"/>
    <property type="match status" value="1"/>
</dbReference>
<dbReference type="GO" id="GO:0031405">
    <property type="term" value="F:lipoic acid binding"/>
    <property type="evidence" value="ECO:0007669"/>
    <property type="project" value="TreeGrafter"/>
</dbReference>
<dbReference type="GO" id="GO:0005737">
    <property type="term" value="C:cytoplasm"/>
    <property type="evidence" value="ECO:0007669"/>
    <property type="project" value="TreeGrafter"/>
</dbReference>
<feature type="region of interest" description="Disordered" evidence="9">
    <location>
        <begin position="506"/>
        <end position="546"/>
    </location>
</feature>
<keyword evidence="6 8" id="KW-0012">Acyltransferase</keyword>
<evidence type="ECO:0000256" key="2">
    <source>
        <dbReference type="ARBA" id="ARBA00007317"/>
    </source>
</evidence>
<dbReference type="InterPro" id="IPR023213">
    <property type="entry name" value="CAT-like_dom_sf"/>
</dbReference>
<feature type="region of interest" description="Disordered" evidence="9">
    <location>
        <begin position="352"/>
        <end position="469"/>
    </location>
</feature>
<dbReference type="NCBIfam" id="TIGR02927">
    <property type="entry name" value="SucB_Actino"/>
    <property type="match status" value="1"/>
</dbReference>
<keyword evidence="5 8" id="KW-0450">Lipoyl</keyword>
<proteinExistence type="inferred from homology"/>
<keyword evidence="12" id="KW-0670">Pyruvate</keyword>
<evidence type="ECO:0000256" key="4">
    <source>
        <dbReference type="ARBA" id="ARBA00022737"/>
    </source>
</evidence>
<dbReference type="EC" id="2.3.1.-" evidence="8"/>
<feature type="domain" description="Lipoyl-binding" evidence="10">
    <location>
        <begin position="140"/>
        <end position="215"/>
    </location>
</feature>
<feature type="compositionally biased region" description="Acidic residues" evidence="9">
    <location>
        <begin position="86"/>
        <end position="117"/>
    </location>
</feature>
<dbReference type="KEGG" id="dpc:A6048_06120"/>
<feature type="compositionally biased region" description="Basic and acidic residues" evidence="9">
    <location>
        <begin position="436"/>
        <end position="445"/>
    </location>
</feature>
<gene>
    <name evidence="12" type="ORF">A6048_06120</name>
</gene>
<keyword evidence="4" id="KW-0677">Repeat</keyword>
<dbReference type="InterPro" id="IPR004167">
    <property type="entry name" value="PSBD"/>
</dbReference>
<dbReference type="InterPro" id="IPR050743">
    <property type="entry name" value="2-oxoacid_DH_E2_comp"/>
</dbReference>
<feature type="region of interest" description="Disordered" evidence="9">
    <location>
        <begin position="42"/>
        <end position="156"/>
    </location>
</feature>
<evidence type="ECO:0000256" key="3">
    <source>
        <dbReference type="ARBA" id="ARBA00022679"/>
    </source>
</evidence>
<evidence type="ECO:0000313" key="12">
    <source>
        <dbReference type="EMBL" id="AWH95125.1"/>
    </source>
</evidence>
<feature type="compositionally biased region" description="Acidic residues" evidence="9">
    <location>
        <begin position="218"/>
        <end position="257"/>
    </location>
</feature>
<keyword evidence="3 8" id="KW-0808">Transferase</keyword>
<feature type="compositionally biased region" description="Acidic residues" evidence="9">
    <location>
        <begin position="358"/>
        <end position="380"/>
    </location>
</feature>
<dbReference type="InterPro" id="IPR014276">
    <property type="entry name" value="2-oxoglutarate_DH_E2"/>
</dbReference>
<dbReference type="CDD" id="cd06849">
    <property type="entry name" value="lipoyl_domain"/>
    <property type="match status" value="3"/>
</dbReference>
<keyword evidence="13" id="KW-1185">Reference proteome</keyword>
<dbReference type="AlphaFoldDB" id="A0AAD0NMF0"/>
<name>A0AAD0NMF0_9ACTN</name>
<protein>
    <recommendedName>
        <fullName evidence="8">Dihydrolipoamide acetyltransferase component of pyruvate dehydrogenase complex</fullName>
        <ecNumber evidence="8">2.3.1.-</ecNumber>
    </recommendedName>
</protein>
<feature type="compositionally biased region" description="Gly residues" evidence="9">
    <location>
        <begin position="270"/>
        <end position="280"/>
    </location>
</feature>
<sequence length="779" mass="80322">MAFSVQMPALGESVSEGTVTRWLKKEGDTVEVDEPLLEVSTDKVDTEIPSPAAGTLQKIVADEDETVEIGGELAVIDDGSGGSDDSAAEDTSDDDSAAEDTSDDDSADDSADEADEAPAEKPAPTKSSGGSASKGSGGKGTEVTMPELGESVTEGTITNWLKSVGDTVEMDEPLLEVSTDKVDTEIPSPVAGTLQKIVADEDETVEVGAVLAVIGDGEASDQDDSDQDDSDTSDEPAAEDTSDDDAADDSADEADEAPAEKPAPTKSSGGSAGKGSGGKGTEVTMPELGESVTEGTITKWLKSVGDTVEMDEPLLEVSTDKVDTEIPSPVAGTLQKIVADEDETVEVGAVLAVIGDGEASDQDDSDTSDEPADEAEDDATPDAAESTRPDDAPTQAQGDATDAAGAAQQDDAAGKTPKAEKKAAEKAGTKTGTSAKAERSEKSDGGQDSSGGIPERAEPAAAAKSGTSPYVTPLVRKLAQEHGVDLDSVKGTGIGGRIRKQDVLAAAEGEGADSGSDAPAEKKTPAGGPSAAGVRPELAELRGTTKKANRIRKITAKKTRESLQTSAQLTQVFEADLTRVAQLRAQVKEQFVDKHGVKLTYLPFYAKAVVEALVSHPNVNASYDEDSNEITYHGSVNLGIAVDTEAGLLSPVIQNAQDLDIPGLAKAILDLAERARSSKLTPDDLQGGTFTITNIGSEGALFDTPILVPPQAAMLGTGAIVRRPVVDADADGESIAIRSMGYLPLTYDHRLIDGADAGRFLTTVKDRLQKAEFEGDLGL</sequence>
<feature type="compositionally biased region" description="Low complexity" evidence="9">
    <location>
        <begin position="506"/>
        <end position="518"/>
    </location>
</feature>
<dbReference type="Pfam" id="PF00198">
    <property type="entry name" value="2-oxoacid_dh"/>
    <property type="match status" value="1"/>
</dbReference>
<dbReference type="Pfam" id="PF02817">
    <property type="entry name" value="E3_binding"/>
    <property type="match status" value="1"/>
</dbReference>
<comment type="similarity">
    <text evidence="2 8">Belongs to the 2-oxoacid dehydrogenase family.</text>
</comment>
<dbReference type="PROSITE" id="PS51826">
    <property type="entry name" value="PSBD"/>
    <property type="match status" value="1"/>
</dbReference>
<dbReference type="Pfam" id="PF00364">
    <property type="entry name" value="Biotin_lipoyl"/>
    <property type="match status" value="3"/>
</dbReference>
<organism evidence="12 13">
    <name type="scientific">Dietzia psychralcaliphila</name>
    <dbReference type="NCBI Taxonomy" id="139021"/>
    <lineage>
        <taxon>Bacteria</taxon>
        <taxon>Bacillati</taxon>
        <taxon>Actinomycetota</taxon>
        <taxon>Actinomycetes</taxon>
        <taxon>Mycobacteriales</taxon>
        <taxon>Dietziaceae</taxon>
        <taxon>Dietzia</taxon>
    </lineage>
</organism>
<dbReference type="FunFam" id="2.40.50.100:FF:000023">
    <property type="entry name" value="Dihydrolipoamide acetyltransferase component of pyruvate dehydrogenase complex"/>
    <property type="match status" value="2"/>
</dbReference>
<evidence type="ECO:0000256" key="1">
    <source>
        <dbReference type="ARBA" id="ARBA00001938"/>
    </source>
</evidence>
<feature type="domain" description="Peripheral subunit-binding (PSBD)" evidence="11">
    <location>
        <begin position="470"/>
        <end position="507"/>
    </location>
</feature>
<evidence type="ECO:0000256" key="5">
    <source>
        <dbReference type="ARBA" id="ARBA00022823"/>
    </source>
</evidence>
<feature type="compositionally biased region" description="Low complexity" evidence="9">
    <location>
        <begin position="392"/>
        <end position="416"/>
    </location>
</feature>
<dbReference type="Gene3D" id="3.30.559.10">
    <property type="entry name" value="Chloramphenicol acetyltransferase-like domain"/>
    <property type="match status" value="1"/>
</dbReference>
<dbReference type="InterPro" id="IPR000089">
    <property type="entry name" value="Biotin_lipoyl"/>
</dbReference>
<evidence type="ECO:0000256" key="6">
    <source>
        <dbReference type="ARBA" id="ARBA00023315"/>
    </source>
</evidence>
<comment type="catalytic activity">
    <reaction evidence="7">
        <text>N(6)-[(R)-dihydrolipoyl]-L-lysyl-[protein] + acetyl-CoA = N(6)-[(R)-S(8)-acetyldihydrolipoyl]-L-lysyl-[protein] + CoA</text>
        <dbReference type="Rhea" id="RHEA:17017"/>
        <dbReference type="Rhea" id="RHEA-COMP:10475"/>
        <dbReference type="Rhea" id="RHEA-COMP:10478"/>
        <dbReference type="ChEBI" id="CHEBI:57287"/>
        <dbReference type="ChEBI" id="CHEBI:57288"/>
        <dbReference type="ChEBI" id="CHEBI:83100"/>
        <dbReference type="ChEBI" id="CHEBI:83111"/>
        <dbReference type="EC" id="2.3.1.12"/>
    </reaction>
</comment>
<dbReference type="EMBL" id="CP015453">
    <property type="protein sequence ID" value="AWH95125.1"/>
    <property type="molecule type" value="Genomic_DNA"/>
</dbReference>
<evidence type="ECO:0000313" key="13">
    <source>
        <dbReference type="Proteomes" id="UP000244903"/>
    </source>
</evidence>
<feature type="compositionally biased region" description="Basic and acidic residues" evidence="9">
    <location>
        <begin position="417"/>
        <end position="428"/>
    </location>
</feature>
<evidence type="ECO:0000256" key="7">
    <source>
        <dbReference type="ARBA" id="ARBA00048370"/>
    </source>
</evidence>
<dbReference type="PROSITE" id="PS00189">
    <property type="entry name" value="LIPOYL"/>
    <property type="match status" value="3"/>
</dbReference>
<evidence type="ECO:0000256" key="9">
    <source>
        <dbReference type="SAM" id="MobiDB-lite"/>
    </source>
</evidence>
<dbReference type="SUPFAM" id="SSF52777">
    <property type="entry name" value="CoA-dependent acyltransferases"/>
    <property type="match status" value="1"/>
</dbReference>
<dbReference type="FunFam" id="3.30.559.10:FF:000007">
    <property type="entry name" value="Dihydrolipoamide acetyltransferase component of pyruvate dehydrogenase complex"/>
    <property type="match status" value="1"/>
</dbReference>
<feature type="domain" description="Lipoyl-binding" evidence="10">
    <location>
        <begin position="280"/>
        <end position="355"/>
    </location>
</feature>
<feature type="region of interest" description="Disordered" evidence="9">
    <location>
        <begin position="209"/>
        <end position="295"/>
    </location>
</feature>
<dbReference type="PANTHER" id="PTHR43178">
    <property type="entry name" value="DIHYDROLIPOAMIDE ACETYLTRANSFERASE COMPONENT OF PYRUVATE DEHYDROGENASE COMPLEX"/>
    <property type="match status" value="1"/>
</dbReference>
<evidence type="ECO:0000259" key="10">
    <source>
        <dbReference type="PROSITE" id="PS50968"/>
    </source>
</evidence>
<dbReference type="InterPro" id="IPR001078">
    <property type="entry name" value="2-oxoacid_DH_actylTfrase"/>
</dbReference>